<keyword evidence="4" id="KW-1003">Cell membrane</keyword>
<evidence type="ECO:0000256" key="7">
    <source>
        <dbReference type="ARBA" id="ARBA00022989"/>
    </source>
</evidence>
<feature type="transmembrane region" description="Helical" evidence="10">
    <location>
        <begin position="41"/>
        <end position="59"/>
    </location>
</feature>
<dbReference type="Pfam" id="PF00375">
    <property type="entry name" value="SDF"/>
    <property type="match status" value="1"/>
</dbReference>
<feature type="region of interest" description="Disordered" evidence="9">
    <location>
        <begin position="421"/>
        <end position="446"/>
    </location>
</feature>
<dbReference type="GO" id="GO:0015366">
    <property type="term" value="F:malate:proton symporter activity"/>
    <property type="evidence" value="ECO:0007669"/>
    <property type="project" value="TreeGrafter"/>
</dbReference>
<dbReference type="PRINTS" id="PR00173">
    <property type="entry name" value="EDTRNSPORT"/>
</dbReference>
<dbReference type="Gene3D" id="1.10.3860.10">
    <property type="entry name" value="Sodium:dicarboxylate symporter"/>
    <property type="match status" value="1"/>
</dbReference>
<keyword evidence="12" id="KW-1185">Reference proteome</keyword>
<dbReference type="PATRIC" id="fig|446692.3.peg.2890"/>
<dbReference type="InterPro" id="IPR001991">
    <property type="entry name" value="Na-dicarboxylate_symporter"/>
</dbReference>
<evidence type="ECO:0000256" key="10">
    <source>
        <dbReference type="SAM" id="Phobius"/>
    </source>
</evidence>
<dbReference type="SUPFAM" id="SSF118215">
    <property type="entry name" value="Proton glutamate symport protein"/>
    <property type="match status" value="1"/>
</dbReference>
<keyword evidence="8 10" id="KW-0472">Membrane</keyword>
<sequence length="446" mass="47532">MKAFFPMRSLFLQIVVMTVLGVLAGVFTPHAAQHFKLLSDVFLKLISMIVSPLVFCVIVQGMQGAGTIRTVGRLGSKALLYFEAMTTVALGVGLLAAVTLHPGTGLSLPQQDLSQAAQQAHQQASALKTGGVDAFILHLIPKNPADAFVHNDVMQVLVFALIFGCALLLAGEQAAPVTRLVQALSTIFFRIMGIIVRFAPLGVFGGISYTISHYGLGSIEPLLRFLFVYFLAVILFVGLILGGLLRLYCGVNIISLLLYLREEMSIVLATTSSDAVLPQIMQKLIDMGVGRKTVGIVIPAGYSFNLDALSIYLGLSILFLAQVAQVTLSWPQLLLVIGMALITSKGAHGVPGVAIVILAATVSLVPEIPTVGLVLLVSVDWFVGIARAFGNIVGNCAAAIVVATWEKDIDLQHVRKTLAHASTSENTRQTNTHTLKNIPNDDIGGE</sequence>
<organism evidence="11 12">
    <name type="scientific">Acetobacter senegalensis</name>
    <dbReference type="NCBI Taxonomy" id="446692"/>
    <lineage>
        <taxon>Bacteria</taxon>
        <taxon>Pseudomonadati</taxon>
        <taxon>Pseudomonadota</taxon>
        <taxon>Alphaproteobacteria</taxon>
        <taxon>Acetobacterales</taxon>
        <taxon>Acetobacteraceae</taxon>
        <taxon>Acetobacter</taxon>
    </lineage>
</organism>
<dbReference type="PANTHER" id="PTHR42865:SF1">
    <property type="entry name" value="AEROBIC C4-DICARBOXYLATE TRANSPORT PROTEIN"/>
    <property type="match status" value="1"/>
</dbReference>
<feature type="transmembrane region" description="Helical" evidence="10">
    <location>
        <begin position="227"/>
        <end position="260"/>
    </location>
</feature>
<dbReference type="PANTHER" id="PTHR42865">
    <property type="entry name" value="PROTON/GLUTAMATE-ASPARTATE SYMPORTER"/>
    <property type="match status" value="1"/>
</dbReference>
<dbReference type="GO" id="GO:0015138">
    <property type="term" value="F:fumarate transmembrane transporter activity"/>
    <property type="evidence" value="ECO:0007669"/>
    <property type="project" value="TreeGrafter"/>
</dbReference>
<dbReference type="GO" id="GO:0070778">
    <property type="term" value="P:L-aspartate transmembrane transport"/>
    <property type="evidence" value="ECO:0007669"/>
    <property type="project" value="TreeGrafter"/>
</dbReference>
<dbReference type="AlphaFoldDB" id="A0A0U5EZM9"/>
<dbReference type="GO" id="GO:0005886">
    <property type="term" value="C:plasma membrane"/>
    <property type="evidence" value="ECO:0007669"/>
    <property type="project" value="UniProtKB-SubCell"/>
</dbReference>
<comment type="similarity">
    <text evidence="2">Belongs to the dicarboxylate/amino acid:cation symporter (DAACS) (TC 2.A.23) family.</text>
</comment>
<dbReference type="InterPro" id="IPR036458">
    <property type="entry name" value="Na:dicarbo_symporter_sf"/>
</dbReference>
<feature type="transmembrane region" description="Helical" evidence="10">
    <location>
        <begin position="153"/>
        <end position="171"/>
    </location>
</feature>
<reference evidence="12" key="1">
    <citation type="submission" date="2014-09" db="EMBL/GenBank/DDBJ databases">
        <authorList>
            <person name="Illeghems K.G."/>
        </authorList>
    </citation>
    <scope>NUCLEOTIDE SEQUENCE [LARGE SCALE GENOMIC DNA]</scope>
    <source>
        <strain evidence="12">108B</strain>
    </source>
</reference>
<evidence type="ECO:0000256" key="2">
    <source>
        <dbReference type="ARBA" id="ARBA00006148"/>
    </source>
</evidence>
<feature type="transmembrane region" description="Helical" evidence="10">
    <location>
        <begin position="385"/>
        <end position="405"/>
    </location>
</feature>
<dbReference type="Proteomes" id="UP000056109">
    <property type="component" value="Chromosome I"/>
</dbReference>
<feature type="transmembrane region" description="Helical" evidence="10">
    <location>
        <begin position="183"/>
        <end position="207"/>
    </location>
</feature>
<proteinExistence type="inferred from homology"/>
<evidence type="ECO:0000256" key="8">
    <source>
        <dbReference type="ARBA" id="ARBA00023136"/>
    </source>
</evidence>
<name>A0A0U5EZM9_9PROT</name>
<keyword evidence="6" id="KW-0769">Symport</keyword>
<evidence type="ECO:0000256" key="3">
    <source>
        <dbReference type="ARBA" id="ARBA00022448"/>
    </source>
</evidence>
<feature type="transmembrane region" description="Helical" evidence="10">
    <location>
        <begin position="79"/>
        <end position="100"/>
    </location>
</feature>
<feature type="transmembrane region" description="Helical" evidence="10">
    <location>
        <begin position="354"/>
        <end position="379"/>
    </location>
</feature>
<accession>A0A0U5EZM9</accession>
<feature type="transmembrane region" description="Helical" evidence="10">
    <location>
        <begin position="293"/>
        <end position="313"/>
    </location>
</feature>
<comment type="subcellular location">
    <subcellularLocation>
        <location evidence="1">Cell inner membrane</location>
        <topology evidence="1">Multi-pass membrane protein</topology>
    </subcellularLocation>
</comment>
<dbReference type="GO" id="GO:0015141">
    <property type="term" value="F:succinate transmembrane transporter activity"/>
    <property type="evidence" value="ECO:0007669"/>
    <property type="project" value="TreeGrafter"/>
</dbReference>
<keyword evidence="5 10" id="KW-0812">Transmembrane</keyword>
<feature type="transmembrane region" description="Helical" evidence="10">
    <location>
        <begin position="319"/>
        <end position="342"/>
    </location>
</feature>
<evidence type="ECO:0000313" key="11">
    <source>
        <dbReference type="EMBL" id="CEF42023.1"/>
    </source>
</evidence>
<keyword evidence="7 10" id="KW-1133">Transmembrane helix</keyword>
<evidence type="ECO:0000256" key="5">
    <source>
        <dbReference type="ARBA" id="ARBA00022692"/>
    </source>
</evidence>
<protein>
    <submittedName>
        <fullName evidence="11">C4-dicarboxylate transporter DctA</fullName>
    </submittedName>
</protein>
<evidence type="ECO:0000256" key="1">
    <source>
        <dbReference type="ARBA" id="ARBA00004429"/>
    </source>
</evidence>
<evidence type="ECO:0000256" key="6">
    <source>
        <dbReference type="ARBA" id="ARBA00022847"/>
    </source>
</evidence>
<keyword evidence="3" id="KW-0813">Transport</keyword>
<feature type="compositionally biased region" description="Polar residues" evidence="9">
    <location>
        <begin position="421"/>
        <end position="437"/>
    </location>
</feature>
<evidence type="ECO:0000256" key="4">
    <source>
        <dbReference type="ARBA" id="ARBA00022475"/>
    </source>
</evidence>
<evidence type="ECO:0000313" key="12">
    <source>
        <dbReference type="Proteomes" id="UP000056109"/>
    </source>
</evidence>
<gene>
    <name evidence="11" type="primary">dctA</name>
    <name evidence="11" type="ORF">ASN_2756</name>
</gene>
<dbReference type="EMBL" id="LN606600">
    <property type="protein sequence ID" value="CEF42023.1"/>
    <property type="molecule type" value="Genomic_DNA"/>
</dbReference>
<evidence type="ECO:0000256" key="9">
    <source>
        <dbReference type="SAM" id="MobiDB-lite"/>
    </source>
</evidence>
<dbReference type="KEGG" id="asz:ASN_2756"/>
<dbReference type="FunFam" id="1.10.3860.10:FF:000001">
    <property type="entry name" value="C4-dicarboxylate transport protein"/>
    <property type="match status" value="1"/>
</dbReference>